<feature type="compositionally biased region" description="Basic and acidic residues" evidence="1">
    <location>
        <begin position="188"/>
        <end position="219"/>
    </location>
</feature>
<feature type="region of interest" description="Disordered" evidence="1">
    <location>
        <begin position="115"/>
        <end position="241"/>
    </location>
</feature>
<feature type="compositionally biased region" description="Basic and acidic residues" evidence="1">
    <location>
        <begin position="161"/>
        <end position="174"/>
    </location>
</feature>
<evidence type="ECO:0000313" key="2">
    <source>
        <dbReference type="EMBL" id="CAG8790395.1"/>
    </source>
</evidence>
<proteinExistence type="predicted"/>
<dbReference type="Proteomes" id="UP000789405">
    <property type="component" value="Unassembled WGS sequence"/>
</dbReference>
<dbReference type="EMBL" id="CAJVPY010026877">
    <property type="protein sequence ID" value="CAG8790395.1"/>
    <property type="molecule type" value="Genomic_DNA"/>
</dbReference>
<dbReference type="AlphaFoldDB" id="A0A9N9P7C5"/>
<accession>A0A9N9P7C5</accession>
<evidence type="ECO:0000313" key="3">
    <source>
        <dbReference type="Proteomes" id="UP000789405"/>
    </source>
</evidence>
<organism evidence="2 3">
    <name type="scientific">Dentiscutata erythropus</name>
    <dbReference type="NCBI Taxonomy" id="1348616"/>
    <lineage>
        <taxon>Eukaryota</taxon>
        <taxon>Fungi</taxon>
        <taxon>Fungi incertae sedis</taxon>
        <taxon>Mucoromycota</taxon>
        <taxon>Glomeromycotina</taxon>
        <taxon>Glomeromycetes</taxon>
        <taxon>Diversisporales</taxon>
        <taxon>Gigasporaceae</taxon>
        <taxon>Dentiscutata</taxon>
    </lineage>
</organism>
<feature type="compositionally biased region" description="Basic and acidic residues" evidence="1">
    <location>
        <begin position="124"/>
        <end position="138"/>
    </location>
</feature>
<comment type="caution">
    <text evidence="2">The sequence shown here is derived from an EMBL/GenBank/DDBJ whole genome shotgun (WGS) entry which is preliminary data.</text>
</comment>
<reference evidence="2" key="1">
    <citation type="submission" date="2021-06" db="EMBL/GenBank/DDBJ databases">
        <authorList>
            <person name="Kallberg Y."/>
            <person name="Tangrot J."/>
            <person name="Rosling A."/>
        </authorList>
    </citation>
    <scope>NUCLEOTIDE SEQUENCE</scope>
    <source>
        <strain evidence="2">MA453B</strain>
    </source>
</reference>
<evidence type="ECO:0000256" key="1">
    <source>
        <dbReference type="SAM" id="MobiDB-lite"/>
    </source>
</evidence>
<name>A0A9N9P7C5_9GLOM</name>
<dbReference type="OrthoDB" id="10474983at2759"/>
<protein>
    <submittedName>
        <fullName evidence="2">297_t:CDS:1</fullName>
    </submittedName>
</protein>
<keyword evidence="3" id="KW-1185">Reference proteome</keyword>
<gene>
    <name evidence="2" type="ORF">DERYTH_LOCUS21304</name>
</gene>
<sequence>MRDTTHFGADCYQYNSITGSRNVLMKMTIIFPTNAPRFNYFRTGINVNRILLVSGFLQCIKNDIIYIEATDIDFINTLGTDHSKQGGFSSNSNISSDIDLIAEEIESTTSRASKRFRNLTSKSSKQDDDLTFAMKEEPVSDTEPTQNKRGKETFKPNIKGNMEKEKNFEEKESSNFEILEELDNQNLEQKRKANTKEKPPYETKHTKIKKGKETFTEKESSDEDEEKELSDEDEILEELDN</sequence>
<feature type="compositionally biased region" description="Acidic residues" evidence="1">
    <location>
        <begin position="220"/>
        <end position="241"/>
    </location>
</feature>